<comment type="caution">
    <text evidence="2">The sequence shown here is derived from an EMBL/GenBank/DDBJ whole genome shotgun (WGS) entry which is preliminary data.</text>
</comment>
<evidence type="ECO:0000313" key="3">
    <source>
        <dbReference type="Proteomes" id="UP001157109"/>
    </source>
</evidence>
<organism evidence="2 3">
    <name type="scientific">Arsenicicoccus piscis</name>
    <dbReference type="NCBI Taxonomy" id="673954"/>
    <lineage>
        <taxon>Bacteria</taxon>
        <taxon>Bacillati</taxon>
        <taxon>Actinomycetota</taxon>
        <taxon>Actinomycetes</taxon>
        <taxon>Micrococcales</taxon>
        <taxon>Intrasporangiaceae</taxon>
        <taxon>Arsenicicoccus</taxon>
    </lineage>
</organism>
<protein>
    <submittedName>
        <fullName evidence="2">FMN reductase</fullName>
    </submittedName>
</protein>
<sequence>MKIGIIIGSIREGRQGAAVAEWVLKGAQAHGGATFELVDLKSFDVPLLTSATVPGAADKTYDSEQVTRWSEAIDSYDGFIFVTPEYNHGVPGAFKNAFDSLGNEWLGKTVAFVSYGADGGIRAVEQWRCIVANFQMVDVRAQVALSLFTEFGKDGFAPQERRTGELGVLLDQLLRMTSRLAS</sequence>
<accession>A0ABQ6HR44</accession>
<keyword evidence="3" id="KW-1185">Reference proteome</keyword>
<feature type="domain" description="NADPH-dependent FMN reductase-like" evidence="1">
    <location>
        <begin position="1"/>
        <end position="148"/>
    </location>
</feature>
<name>A0ABQ6HR44_9MICO</name>
<dbReference type="EMBL" id="BSUJ01000001">
    <property type="protein sequence ID" value="GMA20934.1"/>
    <property type="molecule type" value="Genomic_DNA"/>
</dbReference>
<dbReference type="PANTHER" id="PTHR30543:SF21">
    <property type="entry name" value="NAD(P)H-DEPENDENT FMN REDUCTASE LOT6"/>
    <property type="match status" value="1"/>
</dbReference>
<dbReference type="InterPro" id="IPR050712">
    <property type="entry name" value="NAD(P)H-dep_reductase"/>
</dbReference>
<dbReference type="PANTHER" id="PTHR30543">
    <property type="entry name" value="CHROMATE REDUCTASE"/>
    <property type="match status" value="1"/>
</dbReference>
<dbReference type="InterPro" id="IPR005025">
    <property type="entry name" value="FMN_Rdtase-like_dom"/>
</dbReference>
<evidence type="ECO:0000313" key="2">
    <source>
        <dbReference type="EMBL" id="GMA20934.1"/>
    </source>
</evidence>
<dbReference type="RefSeq" id="WP_241441275.1">
    <property type="nucleotide sequence ID" value="NZ_BSUJ01000001.1"/>
</dbReference>
<dbReference type="InterPro" id="IPR029039">
    <property type="entry name" value="Flavoprotein-like_sf"/>
</dbReference>
<reference evidence="3" key="1">
    <citation type="journal article" date="2019" name="Int. J. Syst. Evol. Microbiol.">
        <title>The Global Catalogue of Microorganisms (GCM) 10K type strain sequencing project: providing services to taxonomists for standard genome sequencing and annotation.</title>
        <authorList>
            <consortium name="The Broad Institute Genomics Platform"/>
            <consortium name="The Broad Institute Genome Sequencing Center for Infectious Disease"/>
            <person name="Wu L."/>
            <person name="Ma J."/>
        </authorList>
    </citation>
    <scope>NUCLEOTIDE SEQUENCE [LARGE SCALE GENOMIC DNA]</scope>
    <source>
        <strain evidence="3">NBRC 105830</strain>
    </source>
</reference>
<proteinExistence type="predicted"/>
<dbReference type="Pfam" id="PF03358">
    <property type="entry name" value="FMN_red"/>
    <property type="match status" value="1"/>
</dbReference>
<gene>
    <name evidence="2" type="ORF">GCM10025862_29550</name>
</gene>
<dbReference type="Gene3D" id="3.40.50.360">
    <property type="match status" value="1"/>
</dbReference>
<dbReference type="Proteomes" id="UP001157109">
    <property type="component" value="Unassembled WGS sequence"/>
</dbReference>
<evidence type="ECO:0000259" key="1">
    <source>
        <dbReference type="Pfam" id="PF03358"/>
    </source>
</evidence>
<dbReference type="SUPFAM" id="SSF52218">
    <property type="entry name" value="Flavoproteins"/>
    <property type="match status" value="1"/>
</dbReference>